<organism evidence="1 2">
    <name type="scientific">Acididesulfobacillus acetoxydans</name>
    <dbReference type="NCBI Taxonomy" id="1561005"/>
    <lineage>
        <taxon>Bacteria</taxon>
        <taxon>Bacillati</taxon>
        <taxon>Bacillota</taxon>
        <taxon>Clostridia</taxon>
        <taxon>Eubacteriales</taxon>
        <taxon>Peptococcaceae</taxon>
        <taxon>Acididesulfobacillus</taxon>
    </lineage>
</organism>
<keyword evidence="2" id="KW-1185">Reference proteome</keyword>
<protein>
    <recommendedName>
        <fullName evidence="3">Transposase</fullName>
    </recommendedName>
</protein>
<evidence type="ECO:0008006" key="3">
    <source>
        <dbReference type="Google" id="ProtNLM"/>
    </source>
</evidence>
<dbReference type="Proteomes" id="UP001071230">
    <property type="component" value="Unassembled WGS sequence"/>
</dbReference>
<evidence type="ECO:0000313" key="2">
    <source>
        <dbReference type="Proteomes" id="UP001071230"/>
    </source>
</evidence>
<accession>A0ABP1XPI4</accession>
<comment type="caution">
    <text evidence="1">The sequence shown here is derived from an EMBL/GenBank/DDBJ whole genome shotgun (WGS) entry which is preliminary data.</text>
</comment>
<dbReference type="EMBL" id="CDGJ01000108">
    <property type="protein sequence ID" value="CEJ08978.1"/>
    <property type="molecule type" value="Genomic_DNA"/>
</dbReference>
<feature type="non-terminal residue" evidence="1">
    <location>
        <position position="98"/>
    </location>
</feature>
<evidence type="ECO:0000313" key="1">
    <source>
        <dbReference type="EMBL" id="CEJ08978.1"/>
    </source>
</evidence>
<reference evidence="1" key="1">
    <citation type="submission" date="2014-11" db="EMBL/GenBank/DDBJ databases">
        <authorList>
            <person name="Hornung B.V."/>
        </authorList>
    </citation>
    <scope>NUCLEOTIDE SEQUENCE</scope>
    <source>
        <strain evidence="1">INE</strain>
    </source>
</reference>
<name>A0ABP1XPI4_9FIRM</name>
<proteinExistence type="predicted"/>
<sequence length="98" mass="11425">MYSDPRGSVKGRFANLLFQGNLVKDSLTLSIKLNLSANYEQKALLLRTMDSYRDAMNYVSRYAFTQLDKRANKRKLNDLLYRELRIRYNLPSQLAQSA</sequence>
<gene>
    <name evidence="1" type="ORF">DEACI_3460</name>
</gene>